<feature type="region of interest" description="Disordered" evidence="1">
    <location>
        <begin position="79"/>
        <end position="111"/>
    </location>
</feature>
<keyword evidence="2" id="KW-1185">Reference proteome</keyword>
<dbReference type="Proteomes" id="UP000887572">
    <property type="component" value="Unplaced"/>
</dbReference>
<dbReference type="AlphaFoldDB" id="A0A914GTX5"/>
<proteinExistence type="predicted"/>
<name>A0A914GTX5_GLORO</name>
<sequence>MQNCIVCGKATTREKGFPFPTDARFIRYCLHLKLNPKKANKKEGGKIVNVSRMALPRPSRLTLDQLLEKNVGMSTSAAVSSQQNVSVSSNRQSASTSTALSSHTPAGSEVFGSLHNRQNRSVIQSPTDWQGLPRHCQQVQLGHAHASSNASNLTITDDLADAAKKTLVLFRKRNEEYSANDSFVDQKSVIDWLRQSFNLPANAICHVSLPAIAGNCQVVFLLFVNLRTAENILKMCTEQNLQQCILNWAADVLKDGAQFLKQKVDSVGSFSSSSRRHLDVNESFRVLLQPIPGTFGGSVFSDENAWRNLAAAMVPAYNNLIAAASSQLQHQTLHSDLAAAAVRNTPNAETNPTDPSSLQTITSEIDKIIRQGPTDSL</sequence>
<evidence type="ECO:0000313" key="2">
    <source>
        <dbReference type="Proteomes" id="UP000887572"/>
    </source>
</evidence>
<dbReference type="WBParaSite" id="Gr19_v10_g11180.t2">
    <property type="protein sequence ID" value="Gr19_v10_g11180.t2"/>
    <property type="gene ID" value="Gr19_v10_g11180"/>
</dbReference>
<organism evidence="2 3">
    <name type="scientific">Globodera rostochiensis</name>
    <name type="common">Golden nematode worm</name>
    <name type="synonym">Heterodera rostochiensis</name>
    <dbReference type="NCBI Taxonomy" id="31243"/>
    <lineage>
        <taxon>Eukaryota</taxon>
        <taxon>Metazoa</taxon>
        <taxon>Ecdysozoa</taxon>
        <taxon>Nematoda</taxon>
        <taxon>Chromadorea</taxon>
        <taxon>Rhabditida</taxon>
        <taxon>Tylenchina</taxon>
        <taxon>Tylenchomorpha</taxon>
        <taxon>Tylenchoidea</taxon>
        <taxon>Heteroderidae</taxon>
        <taxon>Heteroderinae</taxon>
        <taxon>Globodera</taxon>
    </lineage>
</organism>
<evidence type="ECO:0000313" key="3">
    <source>
        <dbReference type="WBParaSite" id="Gr19_v10_g11180.t2"/>
    </source>
</evidence>
<protein>
    <submittedName>
        <fullName evidence="3">Uncharacterized protein</fullName>
    </submittedName>
</protein>
<feature type="compositionally biased region" description="Low complexity" evidence="1">
    <location>
        <begin position="79"/>
        <end position="106"/>
    </location>
</feature>
<accession>A0A914GTX5</accession>
<evidence type="ECO:0000256" key="1">
    <source>
        <dbReference type="SAM" id="MobiDB-lite"/>
    </source>
</evidence>
<reference evidence="3" key="1">
    <citation type="submission" date="2022-11" db="UniProtKB">
        <authorList>
            <consortium name="WormBaseParasite"/>
        </authorList>
    </citation>
    <scope>IDENTIFICATION</scope>
</reference>